<dbReference type="InterPro" id="IPR001387">
    <property type="entry name" value="Cro/C1-type_HTH"/>
</dbReference>
<dbReference type="Pfam" id="PF01381">
    <property type="entry name" value="HTH_3"/>
    <property type="match status" value="1"/>
</dbReference>
<comment type="caution">
    <text evidence="3">The sequence shown here is derived from an EMBL/GenBank/DDBJ whole genome shotgun (WGS) entry which is preliminary data.</text>
</comment>
<dbReference type="CDD" id="cd00093">
    <property type="entry name" value="HTH_XRE"/>
    <property type="match status" value="1"/>
</dbReference>
<keyword evidence="4" id="KW-1185">Reference proteome</keyword>
<accession>A0ABS6JEK7</accession>
<dbReference type="PANTHER" id="PTHR46797">
    <property type="entry name" value="HTH-TYPE TRANSCRIPTIONAL REGULATOR"/>
    <property type="match status" value="1"/>
</dbReference>
<dbReference type="RefSeq" id="WP_217066289.1">
    <property type="nucleotide sequence ID" value="NZ_JAHQCS010000092.1"/>
</dbReference>
<dbReference type="InterPro" id="IPR050807">
    <property type="entry name" value="TransReg_Diox_bact_type"/>
</dbReference>
<evidence type="ECO:0000313" key="3">
    <source>
        <dbReference type="EMBL" id="MBU9712105.1"/>
    </source>
</evidence>
<organism evidence="3 4">
    <name type="scientific">Evansella tamaricis</name>
    <dbReference type="NCBI Taxonomy" id="2069301"/>
    <lineage>
        <taxon>Bacteria</taxon>
        <taxon>Bacillati</taxon>
        <taxon>Bacillota</taxon>
        <taxon>Bacilli</taxon>
        <taxon>Bacillales</taxon>
        <taxon>Bacillaceae</taxon>
        <taxon>Evansella</taxon>
    </lineage>
</organism>
<evidence type="ECO:0000259" key="2">
    <source>
        <dbReference type="PROSITE" id="PS50943"/>
    </source>
</evidence>
<feature type="domain" description="HTH cro/C1-type" evidence="2">
    <location>
        <begin position="6"/>
        <end position="61"/>
    </location>
</feature>
<dbReference type="SMART" id="SM00530">
    <property type="entry name" value="HTH_XRE"/>
    <property type="match status" value="1"/>
</dbReference>
<sequence>MIGDMIRQKRKEKGISLSELSRMTGVSKSYLSYLERGMKKNPSIDVVKRIFQSLNLPITILTSQDDNSTSSSVSDNYYR</sequence>
<dbReference type="PROSITE" id="PS50943">
    <property type="entry name" value="HTH_CROC1"/>
    <property type="match status" value="1"/>
</dbReference>
<dbReference type="EMBL" id="JAHQCS010000092">
    <property type="protein sequence ID" value="MBU9712105.1"/>
    <property type="molecule type" value="Genomic_DNA"/>
</dbReference>
<evidence type="ECO:0000256" key="1">
    <source>
        <dbReference type="ARBA" id="ARBA00023125"/>
    </source>
</evidence>
<dbReference type="Proteomes" id="UP000784880">
    <property type="component" value="Unassembled WGS sequence"/>
</dbReference>
<protein>
    <submittedName>
        <fullName evidence="3">Helix-turn-helix transcriptional regulator</fullName>
    </submittedName>
</protein>
<reference evidence="3 4" key="1">
    <citation type="submission" date="2021-06" db="EMBL/GenBank/DDBJ databases">
        <title>Bacillus sp. RD4P76, an endophyte from a halophyte.</title>
        <authorList>
            <person name="Sun J.-Q."/>
        </authorList>
    </citation>
    <scope>NUCLEOTIDE SEQUENCE [LARGE SCALE GENOMIC DNA]</scope>
    <source>
        <strain evidence="3 4">CGMCC 1.15917</strain>
    </source>
</reference>
<keyword evidence="1" id="KW-0238">DNA-binding</keyword>
<gene>
    <name evidence="3" type="ORF">KS419_10170</name>
</gene>
<proteinExistence type="predicted"/>
<name>A0ABS6JEK7_9BACI</name>
<dbReference type="PANTHER" id="PTHR46797:SF1">
    <property type="entry name" value="METHYLPHOSPHONATE SYNTHASE"/>
    <property type="match status" value="1"/>
</dbReference>
<evidence type="ECO:0000313" key="4">
    <source>
        <dbReference type="Proteomes" id="UP000784880"/>
    </source>
</evidence>